<name>A0A3S3S6T7_9ACAR</name>
<dbReference type="GO" id="GO:0005730">
    <property type="term" value="C:nucleolus"/>
    <property type="evidence" value="ECO:0007669"/>
    <property type="project" value="UniProtKB-SubCell"/>
</dbReference>
<dbReference type="GO" id="GO:0000448">
    <property type="term" value="P:cleavage in ITS2 between 5.8S rRNA and LSU-rRNA of tricistronic rRNA transcript (SSU-rRNA, 5.8S rRNA, LSU-rRNA)"/>
    <property type="evidence" value="ECO:0007669"/>
    <property type="project" value="TreeGrafter"/>
</dbReference>
<keyword evidence="3" id="KW-0698">rRNA processing</keyword>
<dbReference type="InterPro" id="IPR032319">
    <property type="entry name" value="CLP1_P"/>
</dbReference>
<evidence type="ECO:0000259" key="9">
    <source>
        <dbReference type="Pfam" id="PF16575"/>
    </source>
</evidence>
<evidence type="ECO:0000313" key="12">
    <source>
        <dbReference type="EMBL" id="RWS11315.1"/>
    </source>
</evidence>
<evidence type="ECO:0000313" key="13">
    <source>
        <dbReference type="Proteomes" id="UP000285301"/>
    </source>
</evidence>
<comment type="subcellular location">
    <subcellularLocation>
        <location evidence="1">Nucleus</location>
        <location evidence="1">Nucleolus</location>
    </subcellularLocation>
</comment>
<feature type="domain" description="Clp1 P-loop" evidence="9">
    <location>
        <begin position="350"/>
        <end position="493"/>
    </location>
</feature>
<evidence type="ECO:0000256" key="2">
    <source>
        <dbReference type="ARBA" id="ARBA00011003"/>
    </source>
</evidence>
<evidence type="ECO:0000256" key="3">
    <source>
        <dbReference type="ARBA" id="ARBA00022552"/>
    </source>
</evidence>
<feature type="domain" description="NOL9 C-terminal" evidence="10">
    <location>
        <begin position="582"/>
        <end position="677"/>
    </location>
</feature>
<keyword evidence="13" id="KW-1185">Reference proteome</keyword>
<keyword evidence="6" id="KW-0418">Kinase</keyword>
<evidence type="ECO:0000259" key="10">
    <source>
        <dbReference type="Pfam" id="PF25467"/>
    </source>
</evidence>
<evidence type="ECO:0000256" key="6">
    <source>
        <dbReference type="ARBA" id="ARBA00022777"/>
    </source>
</evidence>
<comment type="similarity">
    <text evidence="2">Belongs to the Clp1 family. NOL9/GRC3 subfamily.</text>
</comment>
<gene>
    <name evidence="11" type="ORF">B4U79_07279</name>
    <name evidence="12" type="ORF">B4U79_14327</name>
</gene>
<dbReference type="Proteomes" id="UP000285301">
    <property type="component" value="Unassembled WGS sequence"/>
</dbReference>
<dbReference type="Pfam" id="PF16575">
    <property type="entry name" value="CLP1_P"/>
    <property type="match status" value="1"/>
</dbReference>
<sequence length="706" mass="80511">MKSAEHCGESMHSNMWRLAPKPYSTLWIWTKRPKASSIKANAAGHLFLDSSDEQFNPLESDRESTISRQSDQSEDWLDLSLSQFEQQRIHGEVTIAEVDSYRVSNSEYNHNLSGDYSVAEMSGSDGCIEIISESENEEKQSNDLNFSVCDSALLVDVHQINSEEESMEIEEVSLQRIPISGDSSIIIIKSKTESALSSIYLKLGNVIITNLLGTVCLNGFTLREFQKVSVSACKEHIIHFSHFKGDFIEKSELKSKLKKAKLSKEYLNEVTSAIYEENDYSTLVILQFQQLYLIPLSVLETVSDISREHKHWHKIRNEKSVFPIDIEWETRLKQTLLPRLSPDSIVLVCGPKNTGKSSVIRWLINTWLSDMLTEVYYVDSDPGQSEFSPSASISLTMVDKPLLAPPFMNVIMHRNRTFFASSVGSVNVESDPDLYLTNFKQLWEQLNNFRDFAGKKPVFVNTMGWMKGIGLQLLVDIINIVKPTDLIQITIAEKTAVNEMEIVEEQQVDLRSENVKSMKSWSTGLQLDEVYDELSYSYLNLTINARKVVKLSSRSSRQSRNFSQLAYMSLCKDAIYKPLHGVTPYMFKLKDVFLHVVCDCPVDKYLVLDILNCSWVQLCKVCEDVQDEDEPKVLINLEENMCLGFGIVRSIDLTERCIYVITPEAKDRMAQVNCIVKPSGTFIPKEIMFKQQSYNKDIPYISFDNN</sequence>
<comment type="caution">
    <text evidence="11">The sequence shown here is derived from an EMBL/GenBank/DDBJ whole genome shotgun (WGS) entry which is preliminary data.</text>
</comment>
<keyword evidence="7" id="KW-0067">ATP-binding</keyword>
<protein>
    <submittedName>
        <fullName evidence="11">Polynucleotide 5</fullName>
    </submittedName>
</protein>
<dbReference type="Gene3D" id="3.40.50.300">
    <property type="entry name" value="P-loop containing nucleotide triphosphate hydrolases"/>
    <property type="match status" value="1"/>
</dbReference>
<dbReference type="InterPro" id="IPR057570">
    <property type="entry name" value="NOL9_C"/>
</dbReference>
<organism evidence="11 13">
    <name type="scientific">Dinothrombium tinctorium</name>
    <dbReference type="NCBI Taxonomy" id="1965070"/>
    <lineage>
        <taxon>Eukaryota</taxon>
        <taxon>Metazoa</taxon>
        <taxon>Ecdysozoa</taxon>
        <taxon>Arthropoda</taxon>
        <taxon>Chelicerata</taxon>
        <taxon>Arachnida</taxon>
        <taxon>Acari</taxon>
        <taxon>Acariformes</taxon>
        <taxon>Trombidiformes</taxon>
        <taxon>Prostigmata</taxon>
        <taxon>Anystina</taxon>
        <taxon>Parasitengona</taxon>
        <taxon>Trombidioidea</taxon>
        <taxon>Trombidiidae</taxon>
        <taxon>Dinothrombium</taxon>
    </lineage>
</organism>
<dbReference type="EMBL" id="NCKU01001777">
    <property type="protein sequence ID" value="RWS11286.1"/>
    <property type="molecule type" value="Genomic_DNA"/>
</dbReference>
<dbReference type="Pfam" id="PF25467">
    <property type="entry name" value="NOL9_C"/>
    <property type="match status" value="1"/>
</dbReference>
<dbReference type="AlphaFoldDB" id="A0A3S3S6T7"/>
<proteinExistence type="inferred from homology"/>
<dbReference type="STRING" id="1965070.A0A3S3S6T7"/>
<dbReference type="InterPro" id="IPR045116">
    <property type="entry name" value="Clp1/Grc3"/>
</dbReference>
<dbReference type="GO" id="GO:0005524">
    <property type="term" value="F:ATP binding"/>
    <property type="evidence" value="ECO:0007669"/>
    <property type="project" value="UniProtKB-KW"/>
</dbReference>
<evidence type="ECO:0000256" key="8">
    <source>
        <dbReference type="ARBA" id="ARBA00023242"/>
    </source>
</evidence>
<keyword evidence="4" id="KW-0808">Transferase</keyword>
<dbReference type="PANTHER" id="PTHR12755:SF3">
    <property type="entry name" value="POLYNUCLEOTIDE 5'-HYDROXYL-KINASE NOL9"/>
    <property type="match status" value="1"/>
</dbReference>
<evidence type="ECO:0000313" key="11">
    <source>
        <dbReference type="EMBL" id="RWS11286.1"/>
    </source>
</evidence>
<dbReference type="OrthoDB" id="6515454at2759"/>
<dbReference type="EMBL" id="NCKU01001768">
    <property type="protein sequence ID" value="RWS11315.1"/>
    <property type="molecule type" value="Genomic_DNA"/>
</dbReference>
<evidence type="ECO:0000256" key="5">
    <source>
        <dbReference type="ARBA" id="ARBA00022741"/>
    </source>
</evidence>
<dbReference type="InterPro" id="IPR027417">
    <property type="entry name" value="P-loop_NTPase"/>
</dbReference>
<evidence type="ECO:0000256" key="7">
    <source>
        <dbReference type="ARBA" id="ARBA00022840"/>
    </source>
</evidence>
<reference evidence="11" key="2">
    <citation type="submission" date="2018-11" db="EMBL/GenBank/DDBJ databases">
        <title>Trombidioid mite genomics.</title>
        <authorList>
            <person name="Dong X."/>
        </authorList>
    </citation>
    <scope>NUCLEOTIDE SEQUENCE</scope>
    <source>
        <strain evidence="11">UoL-WK</strain>
    </source>
</reference>
<dbReference type="GO" id="GO:0051731">
    <property type="term" value="F:polynucleotide 5'-hydroxyl-kinase activity"/>
    <property type="evidence" value="ECO:0007669"/>
    <property type="project" value="InterPro"/>
</dbReference>
<accession>A0A3S3S6T7</accession>
<dbReference type="PANTHER" id="PTHR12755">
    <property type="entry name" value="CLEAVAGE/POLYADENYLATION FACTOR IA SUBUNIT CLP1P"/>
    <property type="match status" value="1"/>
</dbReference>
<evidence type="ECO:0000256" key="4">
    <source>
        <dbReference type="ARBA" id="ARBA00022679"/>
    </source>
</evidence>
<keyword evidence="8" id="KW-0539">Nucleus</keyword>
<reference evidence="11 13" key="1">
    <citation type="journal article" date="2018" name="Gigascience">
        <title>Genomes of trombidid mites reveal novel predicted allergens and laterally-transferred genes associated with secondary metabolism.</title>
        <authorList>
            <person name="Dong X."/>
            <person name="Chaisiri K."/>
            <person name="Xia D."/>
            <person name="Armstrong S.D."/>
            <person name="Fang Y."/>
            <person name="Donnelly M.J."/>
            <person name="Kadowaki T."/>
            <person name="McGarry J.W."/>
            <person name="Darby A.C."/>
            <person name="Makepeace B.L."/>
        </authorList>
    </citation>
    <scope>NUCLEOTIDE SEQUENCE [LARGE SCALE GENOMIC DNA]</scope>
    <source>
        <strain evidence="11">UoL-WK</strain>
    </source>
</reference>
<keyword evidence="5" id="KW-0547">Nucleotide-binding</keyword>
<evidence type="ECO:0000256" key="1">
    <source>
        <dbReference type="ARBA" id="ARBA00004604"/>
    </source>
</evidence>